<dbReference type="AlphaFoldDB" id="A0A067EFF6"/>
<evidence type="ECO:0000313" key="2">
    <source>
        <dbReference type="EMBL" id="KDO53798.1"/>
    </source>
</evidence>
<gene>
    <name evidence="2" type="ORF">CISIN_1g0211462mg</name>
</gene>
<dbReference type="EMBL" id="KK785007">
    <property type="protein sequence ID" value="KDO53798.1"/>
    <property type="molecule type" value="Genomic_DNA"/>
</dbReference>
<organism evidence="2 3">
    <name type="scientific">Citrus sinensis</name>
    <name type="common">Sweet orange</name>
    <name type="synonym">Citrus aurantium var. sinensis</name>
    <dbReference type="NCBI Taxonomy" id="2711"/>
    <lineage>
        <taxon>Eukaryota</taxon>
        <taxon>Viridiplantae</taxon>
        <taxon>Streptophyta</taxon>
        <taxon>Embryophyta</taxon>
        <taxon>Tracheophyta</taxon>
        <taxon>Spermatophyta</taxon>
        <taxon>Magnoliopsida</taxon>
        <taxon>eudicotyledons</taxon>
        <taxon>Gunneridae</taxon>
        <taxon>Pentapetalae</taxon>
        <taxon>rosids</taxon>
        <taxon>malvids</taxon>
        <taxon>Sapindales</taxon>
        <taxon>Rutaceae</taxon>
        <taxon>Aurantioideae</taxon>
        <taxon>Citrus</taxon>
    </lineage>
</organism>
<keyword evidence="3" id="KW-1185">Reference proteome</keyword>
<feature type="region of interest" description="Disordered" evidence="1">
    <location>
        <begin position="1"/>
        <end position="25"/>
    </location>
</feature>
<sequence length="25" mass="2922">ELEKMFSAPPPQPKYQLRRTSSSPF</sequence>
<name>A0A067EFF6_CITSI</name>
<reference evidence="2 3" key="1">
    <citation type="submission" date="2014-04" db="EMBL/GenBank/DDBJ databases">
        <authorList>
            <consortium name="International Citrus Genome Consortium"/>
            <person name="Gmitter F."/>
            <person name="Chen C."/>
            <person name="Farmerie W."/>
            <person name="Harkins T."/>
            <person name="Desany B."/>
            <person name="Mohiuddin M."/>
            <person name="Kodira C."/>
            <person name="Borodovsky M."/>
            <person name="Lomsadze A."/>
            <person name="Burns P."/>
            <person name="Jenkins J."/>
            <person name="Prochnik S."/>
            <person name="Shu S."/>
            <person name="Chapman J."/>
            <person name="Pitluck S."/>
            <person name="Schmutz J."/>
            <person name="Rokhsar D."/>
        </authorList>
    </citation>
    <scope>NUCLEOTIDE SEQUENCE</scope>
</reference>
<proteinExistence type="predicted"/>
<evidence type="ECO:0000313" key="3">
    <source>
        <dbReference type="Proteomes" id="UP000027120"/>
    </source>
</evidence>
<accession>A0A067EFF6</accession>
<protein>
    <submittedName>
        <fullName evidence="2">Uncharacterized protein</fullName>
    </submittedName>
</protein>
<feature type="non-terminal residue" evidence="2">
    <location>
        <position position="1"/>
    </location>
</feature>
<dbReference type="Proteomes" id="UP000027120">
    <property type="component" value="Unassembled WGS sequence"/>
</dbReference>
<evidence type="ECO:0000256" key="1">
    <source>
        <dbReference type="SAM" id="MobiDB-lite"/>
    </source>
</evidence>
<dbReference type="EMBL" id="KK785007">
    <property type="protein sequence ID" value="KDO53797.1"/>
    <property type="molecule type" value="Genomic_DNA"/>
</dbReference>